<accession>A0A644YGE8</accession>
<organism evidence="2">
    <name type="scientific">bioreactor metagenome</name>
    <dbReference type="NCBI Taxonomy" id="1076179"/>
    <lineage>
        <taxon>unclassified sequences</taxon>
        <taxon>metagenomes</taxon>
        <taxon>ecological metagenomes</taxon>
    </lineage>
</organism>
<proteinExistence type="predicted"/>
<evidence type="ECO:0000259" key="1">
    <source>
        <dbReference type="Pfam" id="PF22483"/>
    </source>
</evidence>
<reference evidence="2" key="1">
    <citation type="submission" date="2019-08" db="EMBL/GenBank/DDBJ databases">
        <authorList>
            <person name="Kucharzyk K."/>
            <person name="Murdoch R.W."/>
            <person name="Higgins S."/>
            <person name="Loffler F."/>
        </authorList>
    </citation>
    <scope>NUCLEOTIDE SEQUENCE</scope>
</reference>
<feature type="domain" description="Transposase for insertion sequence element IS21-like C-terminal" evidence="1">
    <location>
        <begin position="306"/>
        <end position="377"/>
    </location>
</feature>
<dbReference type="NCBIfam" id="NF033546">
    <property type="entry name" value="transpos_IS21"/>
    <property type="match status" value="1"/>
</dbReference>
<comment type="caution">
    <text evidence="2">The sequence shown here is derived from an EMBL/GenBank/DDBJ whole genome shotgun (WGS) entry which is preliminary data.</text>
</comment>
<dbReference type="EMBL" id="VSSQ01004900">
    <property type="protein sequence ID" value="MPM27068.1"/>
    <property type="molecule type" value="Genomic_DNA"/>
</dbReference>
<dbReference type="AlphaFoldDB" id="A0A644YGE8"/>
<sequence>MEQAYYIRNKYRREDKSFRQIARETKHDFATVKKYVEMENFSPSPPIKRNRKGKATKYREIVLKWLKEDELAPRKQRHTAHRVFTRLREHAQNQGKELDISERSVRNLVAALKSEITAKQPVYLPLTHPAGEAQVDFGDTVFFEKGIRYEGHHLSVTFPHSDGKFVQLFKGENLECLMEGLVNIFNHVGKSPTVIRFDNMSTAVKKILSYGEREVTDGFRRLMEHYHFQSNFCNPAKGNEKGSVENYVGTSRRNYFVPVPRITDLKEYNQSLLQMCSNDMKERTHYKLQKVVSDLFQEDLRAMNHLPKYEFEACKYTLAKTNKFGYVKFETNSYSTTGSYESKKIVIKATAMQVVLYDNDSNFLVAHPRIYGKGEESTIWAPYLPLIAQRPMALRYTGFYDDLPAETKDFFDQCNLPERKKALKFLSKMSEMTGYANAITTIDHAISLGAKDADSLISAYRHITDSKLPEIKMQLPPYFPETADYKVNLDVYMGLLPEVRHE</sequence>
<dbReference type="PANTHER" id="PTHR35004:SF7">
    <property type="entry name" value="INTEGRASE PROTEIN"/>
    <property type="match status" value="1"/>
</dbReference>
<dbReference type="PANTHER" id="PTHR35004">
    <property type="entry name" value="TRANSPOSASE RV3428C-RELATED"/>
    <property type="match status" value="1"/>
</dbReference>
<dbReference type="InterPro" id="IPR054353">
    <property type="entry name" value="IstA-like_C"/>
</dbReference>
<protein>
    <recommendedName>
        <fullName evidence="1">Transposase for insertion sequence element IS21-like C-terminal domain-containing protein</fullName>
    </recommendedName>
</protein>
<name>A0A644YGE8_9ZZZZ</name>
<gene>
    <name evidence="2" type="ORF">SDC9_73573</name>
</gene>
<dbReference type="Pfam" id="PF22483">
    <property type="entry name" value="Mu-transpos_C_2"/>
    <property type="match status" value="1"/>
</dbReference>
<evidence type="ECO:0000313" key="2">
    <source>
        <dbReference type="EMBL" id="MPM27068.1"/>
    </source>
</evidence>